<feature type="transmembrane region" description="Helical" evidence="1">
    <location>
        <begin position="6"/>
        <end position="24"/>
    </location>
</feature>
<protein>
    <submittedName>
        <fullName evidence="2">Uncharacterized protein</fullName>
    </submittedName>
</protein>
<name>A0A1M6LSM4_PARC5</name>
<organism evidence="2 3">
    <name type="scientific">Paramaledivibacter caminithermalis (strain DSM 15212 / CIP 107654 / DViRD3)</name>
    <name type="common">Clostridium caminithermale</name>
    <dbReference type="NCBI Taxonomy" id="1121301"/>
    <lineage>
        <taxon>Bacteria</taxon>
        <taxon>Bacillati</taxon>
        <taxon>Bacillota</taxon>
        <taxon>Clostridia</taxon>
        <taxon>Peptostreptococcales</taxon>
        <taxon>Caminicellaceae</taxon>
        <taxon>Paramaledivibacter</taxon>
    </lineage>
</organism>
<keyword evidence="3" id="KW-1185">Reference proteome</keyword>
<evidence type="ECO:0000256" key="1">
    <source>
        <dbReference type="SAM" id="Phobius"/>
    </source>
</evidence>
<dbReference type="AlphaFoldDB" id="A0A1M6LSM4"/>
<gene>
    <name evidence="2" type="ORF">SAMN02745912_00934</name>
</gene>
<keyword evidence="1" id="KW-0812">Transmembrane</keyword>
<reference evidence="3" key="1">
    <citation type="submission" date="2016-11" db="EMBL/GenBank/DDBJ databases">
        <authorList>
            <person name="Varghese N."/>
            <person name="Submissions S."/>
        </authorList>
    </citation>
    <scope>NUCLEOTIDE SEQUENCE [LARGE SCALE GENOMIC DNA]</scope>
    <source>
        <strain evidence="3">DSM 15212 / CIP 107654 / DViRD3</strain>
    </source>
</reference>
<keyword evidence="1" id="KW-0472">Membrane</keyword>
<dbReference type="RefSeq" id="WP_073147455.1">
    <property type="nucleotide sequence ID" value="NZ_FRAG01000007.1"/>
</dbReference>
<dbReference type="EMBL" id="FRAG01000007">
    <property type="protein sequence ID" value="SHJ74214.1"/>
    <property type="molecule type" value="Genomic_DNA"/>
</dbReference>
<accession>A0A1M6LSM4</accession>
<sequence>MKFNKYFILILIILILMIVNINQYNENNKLKLAIGNITMLTTWEFSDSSFYINTLLKKEYLTMRELMILSRYIYMNKNIAKINRMYKLSQKFETIYREIQSYTEENEIYSTIVDEQFMRKLRIHSKEIDKLIGEIEQRKNIIDTQNGRKFDSNSDPLRYYNEIFDK</sequence>
<evidence type="ECO:0000313" key="3">
    <source>
        <dbReference type="Proteomes" id="UP000184465"/>
    </source>
</evidence>
<keyword evidence="1" id="KW-1133">Transmembrane helix</keyword>
<dbReference type="Proteomes" id="UP000184465">
    <property type="component" value="Unassembled WGS sequence"/>
</dbReference>
<proteinExistence type="predicted"/>
<evidence type="ECO:0000313" key="2">
    <source>
        <dbReference type="EMBL" id="SHJ74214.1"/>
    </source>
</evidence>